<feature type="transmembrane region" description="Helical" evidence="1">
    <location>
        <begin position="108"/>
        <end position="131"/>
    </location>
</feature>
<accession>A0ABV6I359</accession>
<evidence type="ECO:0008006" key="4">
    <source>
        <dbReference type="Google" id="ProtNLM"/>
    </source>
</evidence>
<comment type="caution">
    <text evidence="2">The sequence shown here is derived from an EMBL/GenBank/DDBJ whole genome shotgun (WGS) entry which is preliminary data.</text>
</comment>
<keyword evidence="1" id="KW-0812">Transmembrane</keyword>
<keyword evidence="3" id="KW-1185">Reference proteome</keyword>
<dbReference type="RefSeq" id="WP_377698307.1">
    <property type="nucleotide sequence ID" value="NZ_JBHLWE010000019.1"/>
</dbReference>
<evidence type="ECO:0000313" key="3">
    <source>
        <dbReference type="Proteomes" id="UP001589799"/>
    </source>
</evidence>
<reference evidence="2 3" key="1">
    <citation type="submission" date="2024-09" db="EMBL/GenBank/DDBJ databases">
        <authorList>
            <person name="Sun Q."/>
            <person name="Mori K."/>
        </authorList>
    </citation>
    <scope>NUCLEOTIDE SEQUENCE [LARGE SCALE GENOMIC DNA]</scope>
    <source>
        <strain evidence="2 3">KCTC 22789</strain>
    </source>
</reference>
<keyword evidence="1" id="KW-0472">Membrane</keyword>
<evidence type="ECO:0000313" key="2">
    <source>
        <dbReference type="EMBL" id="MFC0340651.1"/>
    </source>
</evidence>
<feature type="transmembrane region" description="Helical" evidence="1">
    <location>
        <begin position="81"/>
        <end position="102"/>
    </location>
</feature>
<protein>
    <recommendedName>
        <fullName evidence="4">Cbb3-type cytochrome c oxidase subunit I</fullName>
    </recommendedName>
</protein>
<proteinExistence type="predicted"/>
<feature type="transmembrane region" description="Helical" evidence="1">
    <location>
        <begin position="50"/>
        <end position="69"/>
    </location>
</feature>
<evidence type="ECO:0000256" key="1">
    <source>
        <dbReference type="SAM" id="Phobius"/>
    </source>
</evidence>
<feature type="transmembrane region" description="Helical" evidence="1">
    <location>
        <begin position="301"/>
        <end position="334"/>
    </location>
</feature>
<keyword evidence="1" id="KW-1133">Transmembrane helix</keyword>
<sequence>MPGEIRMARWTPAWFAAGLGMLFLALALMATGHGAPFAAWESGESRAILHLLAVGWIGTLMIGASLQFVPVLTAVPLALDWLSPLALGSWNGGALSLALGFWKAQPGAFTLAAVLLAIAAAMALAMLAPCVAHALARVPLARLLALSLAGMAAAVALGVAFALARAGVVPLAPGPALRLLHGFLGLGLWFTLGAMAVSLQFLAMFGLAPQPSRRSLAALAALAAITTLAALALPAVGPWPMLGAAVAAAALYLGTGAHMNRQRKLKKPDVSLRGGLWAAATLGPAAMVLVAAALAGSQTLALAGGVILLLGWLSGLTLAFIPKIIGFLTWMEVFGPRMGRDPVPPTAALTDARRIALGLSLWAMGTAILAISLAPGVSLLAQGATILLLAGAGVIARETLAVRRLAHLPPDPLSIPPCILQITP</sequence>
<feature type="transmembrane region" description="Helical" evidence="1">
    <location>
        <begin position="379"/>
        <end position="396"/>
    </location>
</feature>
<feature type="transmembrane region" description="Helical" evidence="1">
    <location>
        <begin position="143"/>
        <end position="163"/>
    </location>
</feature>
<dbReference type="EMBL" id="JBHLWE010000019">
    <property type="protein sequence ID" value="MFC0340651.1"/>
    <property type="molecule type" value="Genomic_DNA"/>
</dbReference>
<gene>
    <name evidence="2" type="ORF">ACFFII_07705</name>
</gene>
<organism evidence="2 3">
    <name type="scientific">Paracoccus niistensis</name>
    <dbReference type="NCBI Taxonomy" id="632935"/>
    <lineage>
        <taxon>Bacteria</taxon>
        <taxon>Pseudomonadati</taxon>
        <taxon>Pseudomonadota</taxon>
        <taxon>Alphaproteobacteria</taxon>
        <taxon>Rhodobacterales</taxon>
        <taxon>Paracoccaceae</taxon>
        <taxon>Paracoccus</taxon>
    </lineage>
</organism>
<name>A0ABV6I359_9RHOB</name>
<dbReference type="Proteomes" id="UP001589799">
    <property type="component" value="Unassembled WGS sequence"/>
</dbReference>
<feature type="transmembrane region" description="Helical" evidence="1">
    <location>
        <begin position="239"/>
        <end position="255"/>
    </location>
</feature>
<feature type="transmembrane region" description="Helical" evidence="1">
    <location>
        <begin position="183"/>
        <end position="208"/>
    </location>
</feature>
<feature type="transmembrane region" description="Helical" evidence="1">
    <location>
        <begin position="276"/>
        <end position="295"/>
    </location>
</feature>
<feature type="transmembrane region" description="Helical" evidence="1">
    <location>
        <begin position="215"/>
        <end position="233"/>
    </location>
</feature>
<feature type="transmembrane region" description="Helical" evidence="1">
    <location>
        <begin position="355"/>
        <end position="373"/>
    </location>
</feature>